<dbReference type="GO" id="GO:0009820">
    <property type="term" value="P:alkaloid metabolic process"/>
    <property type="evidence" value="ECO:0007669"/>
    <property type="project" value="UniProtKB-KW"/>
</dbReference>
<protein>
    <recommendedName>
        <fullName evidence="7">4-dimethylallyltryptophan N-methyltransferase</fullName>
        <ecNumber evidence="7">2.1.1.261</ecNumber>
    </recommendedName>
</protein>
<evidence type="ECO:0000313" key="10">
    <source>
        <dbReference type="EMBL" id="KAK3047011.1"/>
    </source>
</evidence>
<proteinExistence type="inferred from homology"/>
<sequence>MGSLGSEANVSNIIDIRSDTAGIELKQEILSGLKPKDGGEKTLPTLLLYDDEGLRLFEEITYLDEYYLTEEEIAILSKYADRIAERIPEGANVVELGSGNLRKIKILLDALENAKKNVCYYALDLMHDELVRTLALVPEGTYKHVRCAGLWGTYDDGLAWLKQPKNAAKPKAILSMGSSIGNFPPSEAVDFLEQFAAELTPQDLMLIALDGCQDPDRVFHAYNDRGDVTHNFTSNGLRHANRLLGYEAFQTDDWEATGEFDAQGSRHRAFVVPKKDVTIEGTLIRKGEKVRIEESYKWPFSEAGNMWLKVSNAKELRVIESTFFSNEEGSYCTSDRCHYDFGTFAF</sequence>
<evidence type="ECO:0000256" key="5">
    <source>
        <dbReference type="ARBA" id="ARBA00022603"/>
    </source>
</evidence>
<dbReference type="Proteomes" id="UP001271007">
    <property type="component" value="Unassembled WGS sequence"/>
</dbReference>
<organism evidence="10 11">
    <name type="scientific">Extremus antarcticus</name>
    <dbReference type="NCBI Taxonomy" id="702011"/>
    <lineage>
        <taxon>Eukaryota</taxon>
        <taxon>Fungi</taxon>
        <taxon>Dikarya</taxon>
        <taxon>Ascomycota</taxon>
        <taxon>Pezizomycotina</taxon>
        <taxon>Dothideomycetes</taxon>
        <taxon>Dothideomycetidae</taxon>
        <taxon>Mycosphaerellales</taxon>
        <taxon>Extremaceae</taxon>
        <taxon>Extremus</taxon>
    </lineage>
</organism>
<comment type="pathway">
    <text evidence="1">Alkaloid biosynthesis; ergot alkaloid biosynthesis.</text>
</comment>
<dbReference type="GO" id="GO:0032259">
    <property type="term" value="P:methylation"/>
    <property type="evidence" value="ECO:0007669"/>
    <property type="project" value="UniProtKB-KW"/>
</dbReference>
<evidence type="ECO:0000256" key="8">
    <source>
        <dbReference type="ARBA" id="ARBA00049425"/>
    </source>
</evidence>
<keyword evidence="4" id="KW-0017">Alkaloid metabolism</keyword>
<comment type="similarity">
    <text evidence="2">Belongs to the methyltransferase superfamily.</text>
</comment>
<dbReference type="PIRSF" id="PIRSF018005">
    <property type="entry name" value="UCP018005"/>
    <property type="match status" value="1"/>
</dbReference>
<comment type="catalytic activity">
    <reaction evidence="8">
        <text>4-(3-methylbut-2-enyl)-L-tryptophan + S-adenosyl-L-methionine = 4-(3-methylbut-2-enyl)-L-abrine + S-adenosyl-L-homocysteine + H(+)</text>
        <dbReference type="Rhea" id="RHEA:34435"/>
        <dbReference type="ChEBI" id="CHEBI:15378"/>
        <dbReference type="ChEBI" id="CHEBI:57856"/>
        <dbReference type="ChEBI" id="CHEBI:58209"/>
        <dbReference type="ChEBI" id="CHEBI:59789"/>
        <dbReference type="ChEBI" id="CHEBI:67248"/>
        <dbReference type="EC" id="2.1.1.261"/>
    </reaction>
</comment>
<dbReference type="InterPro" id="IPR029063">
    <property type="entry name" value="SAM-dependent_MTases_sf"/>
</dbReference>
<gene>
    <name evidence="10" type="ORF">LTR09_011525</name>
</gene>
<name>A0AAJ0DBR2_9PEZI</name>
<evidence type="ECO:0000256" key="6">
    <source>
        <dbReference type="ARBA" id="ARBA00022679"/>
    </source>
</evidence>
<dbReference type="InterPro" id="IPR051128">
    <property type="entry name" value="EgtD_Methyltrsf_superfamily"/>
</dbReference>
<evidence type="ECO:0000256" key="7">
    <source>
        <dbReference type="ARBA" id="ARBA00039094"/>
    </source>
</evidence>
<reference evidence="10" key="1">
    <citation type="submission" date="2023-04" db="EMBL/GenBank/DDBJ databases">
        <title>Black Yeasts Isolated from many extreme environments.</title>
        <authorList>
            <person name="Coleine C."/>
            <person name="Stajich J.E."/>
            <person name="Selbmann L."/>
        </authorList>
    </citation>
    <scope>NUCLEOTIDE SEQUENCE</scope>
    <source>
        <strain evidence="10">CCFEE 5312</strain>
    </source>
</reference>
<comment type="caution">
    <text evidence="10">The sequence shown here is derived from an EMBL/GenBank/DDBJ whole genome shotgun (WGS) entry which is preliminary data.</text>
</comment>
<keyword evidence="5" id="KW-0489">Methyltransferase</keyword>
<evidence type="ECO:0000313" key="11">
    <source>
        <dbReference type="Proteomes" id="UP001271007"/>
    </source>
</evidence>
<evidence type="ECO:0000259" key="9">
    <source>
        <dbReference type="Pfam" id="PF10017"/>
    </source>
</evidence>
<evidence type="ECO:0000256" key="2">
    <source>
        <dbReference type="ARBA" id="ARBA00008361"/>
    </source>
</evidence>
<keyword evidence="6" id="KW-0808">Transferase</keyword>
<feature type="domain" description="Histidine-specific methyltransferase SAM-dependent" evidence="9">
    <location>
        <begin position="26"/>
        <end position="307"/>
    </location>
</feature>
<dbReference type="EMBL" id="JAWDJX010000070">
    <property type="protein sequence ID" value="KAK3047011.1"/>
    <property type="molecule type" value="Genomic_DNA"/>
</dbReference>
<comment type="subunit">
    <text evidence="3">Homodimer.</text>
</comment>
<dbReference type="GO" id="GO:0008168">
    <property type="term" value="F:methyltransferase activity"/>
    <property type="evidence" value="ECO:0007669"/>
    <property type="project" value="UniProtKB-KW"/>
</dbReference>
<keyword evidence="11" id="KW-1185">Reference proteome</keyword>
<dbReference type="PANTHER" id="PTHR43397">
    <property type="entry name" value="ERGOTHIONEINE BIOSYNTHESIS PROTEIN 1"/>
    <property type="match status" value="1"/>
</dbReference>
<dbReference type="InterPro" id="IPR019257">
    <property type="entry name" value="MeTrfase_dom"/>
</dbReference>
<evidence type="ECO:0000256" key="3">
    <source>
        <dbReference type="ARBA" id="ARBA00011738"/>
    </source>
</evidence>
<dbReference type="InterPro" id="IPR017805">
    <property type="entry name" value="SAM_MeTrfase_EasF-type_put"/>
</dbReference>
<evidence type="ECO:0000256" key="4">
    <source>
        <dbReference type="ARBA" id="ARBA00022589"/>
    </source>
</evidence>
<dbReference type="InterPro" id="IPR017804">
    <property type="entry name" value="MeTrfase_EgtD-like"/>
</dbReference>
<dbReference type="NCBIfam" id="TIGR03439">
    <property type="entry name" value="methyl_EasF"/>
    <property type="match status" value="1"/>
</dbReference>
<accession>A0AAJ0DBR2</accession>
<dbReference type="AlphaFoldDB" id="A0AAJ0DBR2"/>
<dbReference type="Pfam" id="PF10017">
    <property type="entry name" value="Methyltransf_33"/>
    <property type="match status" value="1"/>
</dbReference>
<dbReference type="PANTHER" id="PTHR43397:SF1">
    <property type="entry name" value="ERGOTHIONEINE BIOSYNTHESIS PROTEIN 1"/>
    <property type="match status" value="1"/>
</dbReference>
<evidence type="ECO:0000256" key="1">
    <source>
        <dbReference type="ARBA" id="ARBA00005107"/>
    </source>
</evidence>
<dbReference type="Gene3D" id="3.40.50.150">
    <property type="entry name" value="Vaccinia Virus protein VP39"/>
    <property type="match status" value="1"/>
</dbReference>
<dbReference type="EC" id="2.1.1.261" evidence="7"/>